<evidence type="ECO:0000313" key="2">
    <source>
        <dbReference type="EMBL" id="PTH79902.1"/>
    </source>
</evidence>
<dbReference type="InterPro" id="IPR008258">
    <property type="entry name" value="Transglycosylase_SLT_dom_1"/>
</dbReference>
<dbReference type="PROSITE" id="PS51257">
    <property type="entry name" value="PROKAR_LIPOPROTEIN"/>
    <property type="match status" value="1"/>
</dbReference>
<dbReference type="Pfam" id="PF01464">
    <property type="entry name" value="SLT"/>
    <property type="match status" value="1"/>
</dbReference>
<protein>
    <recommendedName>
        <fullName evidence="1">Transglycosylase SLT domain-containing protein</fullName>
    </recommendedName>
</protein>
<accession>A0A2T4MZC2</accession>
<feature type="domain" description="Transglycosylase SLT" evidence="1">
    <location>
        <begin position="158"/>
        <end position="254"/>
    </location>
</feature>
<dbReference type="CDD" id="cd00254">
    <property type="entry name" value="LT-like"/>
    <property type="match status" value="1"/>
</dbReference>
<reference evidence="2 3" key="1">
    <citation type="submission" date="2018-03" db="EMBL/GenBank/DDBJ databases">
        <title>Aeromonas veronii whole genome sequencing and analysis.</title>
        <authorList>
            <person name="Xie H."/>
            <person name="Liu T."/>
            <person name="Wang K."/>
        </authorList>
    </citation>
    <scope>NUCLEOTIDE SEQUENCE [LARGE SCALE GENOMIC DNA]</scope>
    <source>
        <strain evidence="2 3">XH.VA.1</strain>
    </source>
</reference>
<dbReference type="InterPro" id="IPR023346">
    <property type="entry name" value="Lysozyme-like_dom_sf"/>
</dbReference>
<dbReference type="AlphaFoldDB" id="A0A2T4MZC2"/>
<evidence type="ECO:0000259" key="1">
    <source>
        <dbReference type="Pfam" id="PF01464"/>
    </source>
</evidence>
<name>A0A2T4MZC2_AERVE</name>
<gene>
    <name evidence="2" type="ORF">DAA48_16700</name>
</gene>
<comment type="caution">
    <text evidence="2">The sequence shown here is derived from an EMBL/GenBank/DDBJ whole genome shotgun (WGS) entry which is preliminary data.</text>
</comment>
<dbReference type="SUPFAM" id="SSF53955">
    <property type="entry name" value="Lysozyme-like"/>
    <property type="match status" value="1"/>
</dbReference>
<dbReference type="Gene3D" id="1.10.530.10">
    <property type="match status" value="1"/>
</dbReference>
<organism evidence="2 3">
    <name type="scientific">Aeromonas veronii</name>
    <dbReference type="NCBI Taxonomy" id="654"/>
    <lineage>
        <taxon>Bacteria</taxon>
        <taxon>Pseudomonadati</taxon>
        <taxon>Pseudomonadota</taxon>
        <taxon>Gammaproteobacteria</taxon>
        <taxon>Aeromonadales</taxon>
        <taxon>Aeromonadaceae</taxon>
        <taxon>Aeromonas</taxon>
    </lineage>
</organism>
<proteinExistence type="predicted"/>
<evidence type="ECO:0000313" key="3">
    <source>
        <dbReference type="Proteomes" id="UP000241986"/>
    </source>
</evidence>
<dbReference type="Proteomes" id="UP000241986">
    <property type="component" value="Unassembled WGS sequence"/>
</dbReference>
<dbReference type="EMBL" id="PZKL01000038">
    <property type="protein sequence ID" value="PTH79902.1"/>
    <property type="molecule type" value="Genomic_DNA"/>
</dbReference>
<dbReference type="RefSeq" id="WP_107684071.1">
    <property type="nucleotide sequence ID" value="NZ_PZKL01000038.1"/>
</dbReference>
<sequence>MTLDAKWLQNNKKFSVVVSATLLSLSVASITSGCSTIEKNNNHGVNSHLLNGSASNHGVSAKVDSRSKSSFLIDNQKSDFAKLYDLQFGEEDARLSLMSSIDDKEPFISPLGFSRHAGQKKSDGSSKVNALDSFKFAKLLSIAYKIPDKKADNFADWILEATSDVDVPEELLAGVIMAESTFDYYVVSSAGAVGPGQLKPQYWKDICPKIKDPKHNVKCAATVLYHYYDDYCDKKWNCAIRTYNVGPGNMKSKKFAKASNVYLNKVNNHTKQLVNVKKTTQGRIITMLSVPSMLNKKGISKK</sequence>